<name>A0ABU7KAY5_9ACTN</name>
<feature type="transmembrane region" description="Helical" evidence="1">
    <location>
        <begin position="80"/>
        <end position="99"/>
    </location>
</feature>
<feature type="transmembrane region" description="Helical" evidence="1">
    <location>
        <begin position="21"/>
        <end position="40"/>
    </location>
</feature>
<keyword evidence="1" id="KW-0812">Transmembrane</keyword>
<accession>A0ABU7KAY5</accession>
<proteinExistence type="predicted"/>
<organism evidence="2 3">
    <name type="scientific">Nocardiopsis codii</name>
    <dbReference type="NCBI Taxonomy" id="3065942"/>
    <lineage>
        <taxon>Bacteria</taxon>
        <taxon>Bacillati</taxon>
        <taxon>Actinomycetota</taxon>
        <taxon>Actinomycetes</taxon>
        <taxon>Streptosporangiales</taxon>
        <taxon>Nocardiopsidaceae</taxon>
        <taxon>Nocardiopsis</taxon>
    </lineage>
</organism>
<dbReference type="RefSeq" id="WP_330093165.1">
    <property type="nucleotide sequence ID" value="NZ_JAUZMY010000019.1"/>
</dbReference>
<keyword evidence="1" id="KW-1133">Transmembrane helix</keyword>
<gene>
    <name evidence="2" type="ORF">Q8791_19435</name>
</gene>
<evidence type="ECO:0000313" key="3">
    <source>
        <dbReference type="Proteomes" id="UP001356095"/>
    </source>
</evidence>
<reference evidence="2 3" key="1">
    <citation type="submission" date="2023-08" db="EMBL/GenBank/DDBJ databases">
        <authorList>
            <person name="Girao M."/>
            <person name="Carvalho M.F."/>
        </authorList>
    </citation>
    <scope>NUCLEOTIDE SEQUENCE [LARGE SCALE GENOMIC DNA]</scope>
    <source>
        <strain evidence="2 3">CT-R113</strain>
    </source>
</reference>
<keyword evidence="1" id="KW-0472">Membrane</keyword>
<protein>
    <submittedName>
        <fullName evidence="2">ABC transporter</fullName>
    </submittedName>
</protein>
<sequence length="256" mass="25833">MNTAPYRNEIRRMTRTHSLTGLLAFFVFFGAASPLLTFFLPDLLASMEGMEGVDPGMADLLPEATPVAAIGSYVENGQTLGVLFVLLVAAAALALDGSPGRSTFYRVRVSGPGALVLPRFAVPAAAAAASYTVGALVAWAVTLLLIGELPLGATLAGAVLTGLFLVFAVAVTALVASRAGGLLSTVGFSVAALVLLLLLGQLPVVGEWSPTTLVAAQAALPAGAPATDFLPAAVSTLAGTAALLALAVRGFGTRET</sequence>
<evidence type="ECO:0000256" key="1">
    <source>
        <dbReference type="SAM" id="Phobius"/>
    </source>
</evidence>
<evidence type="ECO:0000313" key="2">
    <source>
        <dbReference type="EMBL" id="MEE2039395.1"/>
    </source>
</evidence>
<keyword evidence="3" id="KW-1185">Reference proteome</keyword>
<feature type="transmembrane region" description="Helical" evidence="1">
    <location>
        <begin position="229"/>
        <end position="248"/>
    </location>
</feature>
<feature type="transmembrane region" description="Helical" evidence="1">
    <location>
        <begin position="152"/>
        <end position="175"/>
    </location>
</feature>
<dbReference type="Proteomes" id="UP001356095">
    <property type="component" value="Unassembled WGS sequence"/>
</dbReference>
<comment type="caution">
    <text evidence="2">The sequence shown here is derived from an EMBL/GenBank/DDBJ whole genome shotgun (WGS) entry which is preliminary data.</text>
</comment>
<feature type="transmembrane region" description="Helical" evidence="1">
    <location>
        <begin position="120"/>
        <end position="146"/>
    </location>
</feature>
<dbReference type="EMBL" id="JAUZMY010000019">
    <property type="protein sequence ID" value="MEE2039395.1"/>
    <property type="molecule type" value="Genomic_DNA"/>
</dbReference>
<feature type="transmembrane region" description="Helical" evidence="1">
    <location>
        <begin position="182"/>
        <end position="202"/>
    </location>
</feature>